<proteinExistence type="predicted"/>
<dbReference type="RefSeq" id="WP_298288372.1">
    <property type="nucleotide sequence ID" value="NZ_JBHTIC010000008.1"/>
</dbReference>
<keyword evidence="2" id="KW-1185">Reference proteome</keyword>
<evidence type="ECO:0000313" key="1">
    <source>
        <dbReference type="EMBL" id="MFD0762628.1"/>
    </source>
</evidence>
<gene>
    <name evidence="1" type="ORF">ACFQZW_11080</name>
</gene>
<organism evidence="1 2">
    <name type="scientific">Lutibacter aestuarii</name>
    <dbReference type="NCBI Taxonomy" id="861111"/>
    <lineage>
        <taxon>Bacteria</taxon>
        <taxon>Pseudomonadati</taxon>
        <taxon>Bacteroidota</taxon>
        <taxon>Flavobacteriia</taxon>
        <taxon>Flavobacteriales</taxon>
        <taxon>Flavobacteriaceae</taxon>
        <taxon>Lutibacter</taxon>
    </lineage>
</organism>
<name>A0ABW2Z7I3_9FLAO</name>
<evidence type="ECO:0000313" key="2">
    <source>
        <dbReference type="Proteomes" id="UP001597032"/>
    </source>
</evidence>
<dbReference type="EMBL" id="JBHTIC010000008">
    <property type="protein sequence ID" value="MFD0762628.1"/>
    <property type="molecule type" value="Genomic_DNA"/>
</dbReference>
<dbReference type="Proteomes" id="UP001597032">
    <property type="component" value="Unassembled WGS sequence"/>
</dbReference>
<sequence length="101" mass="11761">MKLLIITSILEFEKNICKLFKKSKIEVYSTLDIQGHKLQLPTNIQDNWFSSHRDTFDSKMFFTFTSEELIAKMLNEVETFNSNNTSKNPVKAIVLNIEQSI</sequence>
<comment type="caution">
    <text evidence="1">The sequence shown here is derived from an EMBL/GenBank/DDBJ whole genome shotgun (WGS) entry which is preliminary data.</text>
</comment>
<protein>
    <submittedName>
        <fullName evidence="1">Uncharacterized protein</fullName>
    </submittedName>
</protein>
<reference evidence="2" key="1">
    <citation type="journal article" date="2019" name="Int. J. Syst. Evol. Microbiol.">
        <title>The Global Catalogue of Microorganisms (GCM) 10K type strain sequencing project: providing services to taxonomists for standard genome sequencing and annotation.</title>
        <authorList>
            <consortium name="The Broad Institute Genomics Platform"/>
            <consortium name="The Broad Institute Genome Sequencing Center for Infectious Disease"/>
            <person name="Wu L."/>
            <person name="Ma J."/>
        </authorList>
    </citation>
    <scope>NUCLEOTIDE SEQUENCE [LARGE SCALE GENOMIC DNA]</scope>
    <source>
        <strain evidence="2">CCUG 60022</strain>
    </source>
</reference>
<accession>A0ABW2Z7I3</accession>